<dbReference type="EMBL" id="PDOA01000031">
    <property type="protein sequence ID" value="PWC26563.1"/>
    <property type="molecule type" value="Genomic_DNA"/>
</dbReference>
<keyword evidence="7" id="KW-0270">Exopolysaccharide synthesis</keyword>
<keyword evidence="11" id="KW-1185">Reference proteome</keyword>
<dbReference type="InterPro" id="IPR017475">
    <property type="entry name" value="EPS_sugar_tfrase"/>
</dbReference>
<comment type="caution">
    <text evidence="10">The sequence shown here is derived from an EMBL/GenBank/DDBJ whole genome shotgun (WGS) entry which is preliminary data.</text>
</comment>
<comment type="similarity">
    <text evidence="2">Belongs to the bacterial sugar transferase family.</text>
</comment>
<keyword evidence="4 8" id="KW-0812">Transmembrane</keyword>
<comment type="subcellular location">
    <subcellularLocation>
        <location evidence="1">Membrane</location>
        <topology evidence="1">Multi-pass membrane protein</topology>
    </subcellularLocation>
</comment>
<dbReference type="PANTHER" id="PTHR30576:SF0">
    <property type="entry name" value="UNDECAPRENYL-PHOSPHATE N-ACETYLGALACTOSAMINYL 1-PHOSPHATE TRANSFERASE-RELATED"/>
    <property type="match status" value="1"/>
</dbReference>
<name>A0A2U1UY29_9PROT</name>
<feature type="transmembrane region" description="Helical" evidence="8">
    <location>
        <begin position="84"/>
        <end position="102"/>
    </location>
</feature>
<feature type="transmembrane region" description="Helical" evidence="8">
    <location>
        <begin position="147"/>
        <end position="168"/>
    </location>
</feature>
<dbReference type="GO" id="GO:0000271">
    <property type="term" value="P:polysaccharide biosynthetic process"/>
    <property type="evidence" value="ECO:0007669"/>
    <property type="project" value="UniProtKB-KW"/>
</dbReference>
<dbReference type="GO" id="GO:0016020">
    <property type="term" value="C:membrane"/>
    <property type="evidence" value="ECO:0007669"/>
    <property type="project" value="UniProtKB-SubCell"/>
</dbReference>
<evidence type="ECO:0000256" key="5">
    <source>
        <dbReference type="ARBA" id="ARBA00022989"/>
    </source>
</evidence>
<evidence type="ECO:0000256" key="7">
    <source>
        <dbReference type="ARBA" id="ARBA00023169"/>
    </source>
</evidence>
<evidence type="ECO:0000313" key="10">
    <source>
        <dbReference type="EMBL" id="PWC26563.1"/>
    </source>
</evidence>
<feature type="transmembrane region" description="Helical" evidence="8">
    <location>
        <begin position="55"/>
        <end position="78"/>
    </location>
</feature>
<keyword evidence="5 8" id="KW-1133">Transmembrane helix</keyword>
<evidence type="ECO:0000256" key="1">
    <source>
        <dbReference type="ARBA" id="ARBA00004141"/>
    </source>
</evidence>
<evidence type="ECO:0000256" key="6">
    <source>
        <dbReference type="ARBA" id="ARBA00023136"/>
    </source>
</evidence>
<organism evidence="10 11">
    <name type="scientific">Teichococcus aestuarii</name>
    <dbReference type="NCBI Taxonomy" id="568898"/>
    <lineage>
        <taxon>Bacteria</taxon>
        <taxon>Pseudomonadati</taxon>
        <taxon>Pseudomonadota</taxon>
        <taxon>Alphaproteobacteria</taxon>
        <taxon>Acetobacterales</taxon>
        <taxon>Roseomonadaceae</taxon>
        <taxon>Roseomonas</taxon>
    </lineage>
</organism>
<dbReference type="InterPro" id="IPR003362">
    <property type="entry name" value="Bact_transf"/>
</dbReference>
<evidence type="ECO:0000256" key="4">
    <source>
        <dbReference type="ARBA" id="ARBA00022692"/>
    </source>
</evidence>
<dbReference type="Proteomes" id="UP000245048">
    <property type="component" value="Unassembled WGS sequence"/>
</dbReference>
<dbReference type="AlphaFoldDB" id="A0A2U1UY29"/>
<reference evidence="11" key="1">
    <citation type="submission" date="2017-10" db="EMBL/GenBank/DDBJ databases">
        <authorList>
            <person name="Toshchakov S.V."/>
            <person name="Goeva M.A."/>
        </authorList>
    </citation>
    <scope>NUCLEOTIDE SEQUENCE [LARGE SCALE GENOMIC DNA]</scope>
    <source>
        <strain evidence="11">JR1/69-1-13</strain>
    </source>
</reference>
<evidence type="ECO:0000259" key="9">
    <source>
        <dbReference type="Pfam" id="PF02397"/>
    </source>
</evidence>
<dbReference type="NCBIfam" id="TIGR03025">
    <property type="entry name" value="EPS_sugtrans"/>
    <property type="match status" value="1"/>
</dbReference>
<evidence type="ECO:0000256" key="3">
    <source>
        <dbReference type="ARBA" id="ARBA00022679"/>
    </source>
</evidence>
<feature type="domain" description="Bacterial sugar transferase" evidence="9">
    <location>
        <begin position="287"/>
        <end position="472"/>
    </location>
</feature>
<dbReference type="OrthoDB" id="9808602at2"/>
<dbReference type="GO" id="GO:0016780">
    <property type="term" value="F:phosphotransferase activity, for other substituted phosphate groups"/>
    <property type="evidence" value="ECO:0007669"/>
    <property type="project" value="TreeGrafter"/>
</dbReference>
<feature type="transmembrane region" description="Helical" evidence="8">
    <location>
        <begin position="122"/>
        <end position="141"/>
    </location>
</feature>
<sequence length="481" mass="52267">MDNGVSGPTVVFRLRDARTDMTFDAVATGHQSGSFRAKPNPLPAALQLCNFHQTIHVLACLTQLTAFFGLGFLCASQFGAPNSTSLDILLLAFAVLGLTVAFRQISLQMDPHPLAFRRSTPWQAAMFLASGFATLIAVQAVLQVQAISWQCAWATAAVMFVLAVRFAVEALGWGIGYGRIAVFGPEDATVELCDTLRGRSRCPVTLRLQNENAGSWRELQNACRDAEVDTVVLTCISSTEQARIVSELAHLPVGIYVTPEFCPASAPLPPLVQLLPNLTAGPGGLEKRAIDLICATLLLATFAPLFVLVALAIKLTSPGPVFFRQVRFGLGCEEVLVWKFRTMRSDLQDISGERRTTARDSRVTSVGRVLRRLSIDELPQLINVVAGDMSLVGPRPHATKMKVEGQIFGSAVETYPLRHRMKPGITGWAQVNGSRGEVDTLAKARRRVNLDLWYIANWSVGLDVRIILRTALGGFATLSAD</sequence>
<dbReference type="Pfam" id="PF02397">
    <property type="entry name" value="Bac_transf"/>
    <property type="match status" value="1"/>
</dbReference>
<gene>
    <name evidence="10" type="ORF">CR165_22450</name>
</gene>
<protein>
    <recommendedName>
        <fullName evidence="9">Bacterial sugar transferase domain-containing protein</fullName>
    </recommendedName>
</protein>
<evidence type="ECO:0000256" key="8">
    <source>
        <dbReference type="SAM" id="Phobius"/>
    </source>
</evidence>
<keyword evidence="3" id="KW-0808">Transferase</keyword>
<dbReference type="PANTHER" id="PTHR30576">
    <property type="entry name" value="COLANIC BIOSYNTHESIS UDP-GLUCOSE LIPID CARRIER TRANSFERASE"/>
    <property type="match status" value="1"/>
</dbReference>
<keyword evidence="6 8" id="KW-0472">Membrane</keyword>
<evidence type="ECO:0000313" key="11">
    <source>
        <dbReference type="Proteomes" id="UP000245048"/>
    </source>
</evidence>
<accession>A0A2U1UY29</accession>
<evidence type="ECO:0000256" key="2">
    <source>
        <dbReference type="ARBA" id="ARBA00006464"/>
    </source>
</evidence>
<proteinExistence type="inferred from homology"/>